<keyword evidence="1" id="KW-0472">Membrane</keyword>
<keyword evidence="1" id="KW-1133">Transmembrane helix</keyword>
<organism evidence="2 3">
    <name type="scientific">Falsochrobactrum shanghaiense</name>
    <dbReference type="NCBI Taxonomy" id="2201899"/>
    <lineage>
        <taxon>Bacteria</taxon>
        <taxon>Pseudomonadati</taxon>
        <taxon>Pseudomonadota</taxon>
        <taxon>Alphaproteobacteria</taxon>
        <taxon>Hyphomicrobiales</taxon>
        <taxon>Brucellaceae</taxon>
        <taxon>Falsochrobactrum</taxon>
    </lineage>
</organism>
<dbReference type="Proteomes" id="UP000245865">
    <property type="component" value="Unassembled WGS sequence"/>
</dbReference>
<name>A0A316JE05_9HYPH</name>
<comment type="caution">
    <text evidence="2">The sequence shown here is derived from an EMBL/GenBank/DDBJ whole genome shotgun (WGS) entry which is preliminary data.</text>
</comment>
<dbReference type="AlphaFoldDB" id="A0A316JE05"/>
<evidence type="ECO:0000313" key="2">
    <source>
        <dbReference type="EMBL" id="PWL19686.1"/>
    </source>
</evidence>
<sequence length="83" mass="9362">MRNRLFPFPFIKNSSSSIALDLLLIARFRLGDIALSTAISILLQAVLISSVVNRTMNMVMFTLVAQNRAILRRRPFNGRQTLA</sequence>
<feature type="transmembrane region" description="Helical" evidence="1">
    <location>
        <begin position="33"/>
        <end position="52"/>
    </location>
</feature>
<gene>
    <name evidence="2" type="ORF">DKP76_03880</name>
</gene>
<evidence type="ECO:0000313" key="3">
    <source>
        <dbReference type="Proteomes" id="UP000245865"/>
    </source>
</evidence>
<protein>
    <submittedName>
        <fullName evidence="2">Uncharacterized protein</fullName>
    </submittedName>
</protein>
<keyword evidence="3" id="KW-1185">Reference proteome</keyword>
<reference evidence="2 3" key="1">
    <citation type="submission" date="2018-05" db="EMBL/GenBank/DDBJ databases">
        <title>Comparative genomic sequence analysis between strain HN4 and CCM 8460T (Falsochrobactrum ovis) will provide more evidence to prove that HN4 is a new species of Falsochrobactrum.</title>
        <authorList>
            <person name="Lyu W."/>
            <person name="Sun L."/>
            <person name="Yao L."/>
        </authorList>
    </citation>
    <scope>NUCLEOTIDE SEQUENCE [LARGE SCALE GENOMIC DNA]</scope>
    <source>
        <strain evidence="2 3">HN4</strain>
    </source>
</reference>
<dbReference type="EMBL" id="QGDB01000001">
    <property type="protein sequence ID" value="PWL19686.1"/>
    <property type="molecule type" value="Genomic_DNA"/>
</dbReference>
<accession>A0A316JE05</accession>
<proteinExistence type="predicted"/>
<evidence type="ECO:0000256" key="1">
    <source>
        <dbReference type="SAM" id="Phobius"/>
    </source>
</evidence>
<keyword evidence="1" id="KW-0812">Transmembrane</keyword>